<keyword evidence="3" id="KW-0540">Nuclease</keyword>
<dbReference type="InterPro" id="IPR036691">
    <property type="entry name" value="Endo/exonu/phosph_ase_sf"/>
</dbReference>
<feature type="domain" description="Endonuclease/exonuclease/phosphatase" evidence="2">
    <location>
        <begin position="4"/>
        <end position="324"/>
    </location>
</feature>
<name>A0A1N7LZ19_9RHOB</name>
<evidence type="ECO:0000313" key="3">
    <source>
        <dbReference type="EMBL" id="SIS79009.1"/>
    </source>
</evidence>
<protein>
    <submittedName>
        <fullName evidence="3">Endonuclease/Exonuclease/phosphatase family protein</fullName>
    </submittedName>
</protein>
<evidence type="ECO:0000256" key="1">
    <source>
        <dbReference type="SAM" id="MobiDB-lite"/>
    </source>
</evidence>
<keyword evidence="4" id="KW-1185">Reference proteome</keyword>
<dbReference type="STRING" id="633194.SAMN05421759_103290"/>
<dbReference type="GO" id="GO:0004527">
    <property type="term" value="F:exonuclease activity"/>
    <property type="evidence" value="ECO:0007669"/>
    <property type="project" value="UniProtKB-KW"/>
</dbReference>
<evidence type="ECO:0000259" key="2">
    <source>
        <dbReference type="Pfam" id="PF03372"/>
    </source>
</evidence>
<feature type="compositionally biased region" description="Acidic residues" evidence="1">
    <location>
        <begin position="335"/>
        <end position="346"/>
    </location>
</feature>
<sequence>MRIATYNIEWFDALFDDDGRLLDNGGWSGRRDVTRAEQIAALGHVFRTMDADAVMVIEAPDTNRRRNTIAALQTFAEAFDLRTSHARMGFPNATQQEIALLFDPAMIAARHAPAEAEDAPRFDLSFGIDLDIDATRDEVEFSKPPFEVALRWRNRVDLRLIGAHLKSKAPHGARSRDEMMRFSIANRRKQLAQAIWLRRRIEGHLAQGDPVIVLGDLNDGPGLDEFEALFGRSSLEIVMGHGAEALFDPHAHQALSQRVGAQPATARFMIAPDNRYLQALLDYILISPDLRDRARGWRIWHPFDDPVCWRDPVLREALLMASDHFPVTLDLDLDGDAGCDPQDDPPDVTPRDPDGGDALA</sequence>
<keyword evidence="3" id="KW-0378">Hydrolase</keyword>
<dbReference type="Gene3D" id="3.60.10.10">
    <property type="entry name" value="Endonuclease/exonuclease/phosphatase"/>
    <property type="match status" value="1"/>
</dbReference>
<dbReference type="SUPFAM" id="SSF56219">
    <property type="entry name" value="DNase I-like"/>
    <property type="match status" value="1"/>
</dbReference>
<feature type="region of interest" description="Disordered" evidence="1">
    <location>
        <begin position="335"/>
        <end position="360"/>
    </location>
</feature>
<organism evidence="3 4">
    <name type="scientific">Roseivivax lentus</name>
    <dbReference type="NCBI Taxonomy" id="633194"/>
    <lineage>
        <taxon>Bacteria</taxon>
        <taxon>Pseudomonadati</taxon>
        <taxon>Pseudomonadota</taxon>
        <taxon>Alphaproteobacteria</taxon>
        <taxon>Rhodobacterales</taxon>
        <taxon>Roseobacteraceae</taxon>
        <taxon>Roseivivax</taxon>
    </lineage>
</organism>
<keyword evidence="3" id="KW-0269">Exonuclease</keyword>
<keyword evidence="3" id="KW-0255">Endonuclease</keyword>
<dbReference type="EMBL" id="FTOQ01000003">
    <property type="protein sequence ID" value="SIS79009.1"/>
    <property type="molecule type" value="Genomic_DNA"/>
</dbReference>
<dbReference type="InterPro" id="IPR005135">
    <property type="entry name" value="Endo/exonuclease/phosphatase"/>
</dbReference>
<proteinExistence type="predicted"/>
<reference evidence="4" key="1">
    <citation type="submission" date="2017-01" db="EMBL/GenBank/DDBJ databases">
        <authorList>
            <person name="Varghese N."/>
            <person name="Submissions S."/>
        </authorList>
    </citation>
    <scope>NUCLEOTIDE SEQUENCE [LARGE SCALE GENOMIC DNA]</scope>
    <source>
        <strain evidence="4">DSM 29430</strain>
    </source>
</reference>
<dbReference type="RefSeq" id="WP_076446970.1">
    <property type="nucleotide sequence ID" value="NZ_FTOQ01000003.1"/>
</dbReference>
<dbReference type="OrthoDB" id="6199360at2"/>
<dbReference type="GO" id="GO:0004519">
    <property type="term" value="F:endonuclease activity"/>
    <property type="evidence" value="ECO:0007669"/>
    <property type="project" value="UniProtKB-KW"/>
</dbReference>
<dbReference type="Pfam" id="PF03372">
    <property type="entry name" value="Exo_endo_phos"/>
    <property type="match status" value="1"/>
</dbReference>
<evidence type="ECO:0000313" key="4">
    <source>
        <dbReference type="Proteomes" id="UP000186684"/>
    </source>
</evidence>
<dbReference type="Proteomes" id="UP000186684">
    <property type="component" value="Unassembled WGS sequence"/>
</dbReference>
<gene>
    <name evidence="3" type="ORF">SAMN05421759_103290</name>
</gene>
<dbReference type="AlphaFoldDB" id="A0A1N7LZ19"/>
<accession>A0A1N7LZ19</accession>